<evidence type="ECO:0000259" key="10">
    <source>
        <dbReference type="Pfam" id="PF02879"/>
    </source>
</evidence>
<dbReference type="PRINTS" id="PR00509">
    <property type="entry name" value="PGMPMM"/>
</dbReference>
<dbReference type="Gene3D" id="3.40.120.10">
    <property type="entry name" value="Alpha-D-Glucose-1,6-Bisphosphate, subunit A, domain 3"/>
    <property type="match status" value="3"/>
</dbReference>
<comment type="cofactor">
    <cofactor evidence="1">
        <name>Mg(2+)</name>
        <dbReference type="ChEBI" id="CHEBI:18420"/>
    </cofactor>
</comment>
<dbReference type="EMBL" id="LBVO01000015">
    <property type="protein sequence ID" value="KKQ90004.1"/>
    <property type="molecule type" value="Genomic_DNA"/>
</dbReference>
<dbReference type="Pfam" id="PF02879">
    <property type="entry name" value="PGM_PMM_II"/>
    <property type="match status" value="1"/>
</dbReference>
<comment type="similarity">
    <text evidence="2 7">Belongs to the phosphohexose mutase family.</text>
</comment>
<dbReference type="Pfam" id="PF02878">
    <property type="entry name" value="PGM_PMM_I"/>
    <property type="match status" value="1"/>
</dbReference>
<keyword evidence="4 7" id="KW-0479">Metal-binding</keyword>
<dbReference type="SUPFAM" id="SSF53738">
    <property type="entry name" value="Phosphoglucomutase, first 3 domains"/>
    <property type="match status" value="3"/>
</dbReference>
<evidence type="ECO:0000259" key="8">
    <source>
        <dbReference type="Pfam" id="PF00408"/>
    </source>
</evidence>
<evidence type="ECO:0000313" key="12">
    <source>
        <dbReference type="EMBL" id="KKQ90004.1"/>
    </source>
</evidence>
<dbReference type="InterPro" id="IPR005845">
    <property type="entry name" value="A-D-PHexomutase_a/b/a-II"/>
</dbReference>
<dbReference type="CDD" id="cd03089">
    <property type="entry name" value="PMM_PGM"/>
    <property type="match status" value="1"/>
</dbReference>
<dbReference type="PANTHER" id="PTHR43771">
    <property type="entry name" value="PHOSPHOMANNOMUTASE"/>
    <property type="match status" value="1"/>
</dbReference>
<accession>A0A0G0NVU2</accession>
<dbReference type="Pfam" id="PF00408">
    <property type="entry name" value="PGM_PMM_IV"/>
    <property type="match status" value="1"/>
</dbReference>
<keyword evidence="6" id="KW-0413">Isomerase</keyword>
<evidence type="ECO:0000256" key="1">
    <source>
        <dbReference type="ARBA" id="ARBA00001946"/>
    </source>
</evidence>
<organism evidence="12 13">
    <name type="scientific">Berkelbacteria bacterium GW2011_GWA2_38_9</name>
    <dbReference type="NCBI Taxonomy" id="1618334"/>
    <lineage>
        <taxon>Bacteria</taxon>
        <taxon>Candidatus Berkelbacteria</taxon>
    </lineage>
</organism>
<dbReference type="InterPro" id="IPR016066">
    <property type="entry name" value="A-D-PHexomutase_CS"/>
</dbReference>
<feature type="domain" description="Alpha-D-phosphohexomutase alpha/beta/alpha" evidence="11">
    <location>
        <begin position="264"/>
        <end position="375"/>
    </location>
</feature>
<comment type="caution">
    <text evidence="12">The sequence shown here is derived from an EMBL/GenBank/DDBJ whole genome shotgun (WGS) entry which is preliminary data.</text>
</comment>
<dbReference type="InterPro" id="IPR005841">
    <property type="entry name" value="Alpha-D-phosphohexomutase_SF"/>
</dbReference>
<dbReference type="PANTHER" id="PTHR43771:SF1">
    <property type="entry name" value="PHOSPHOMANNOMUTASE"/>
    <property type="match status" value="1"/>
</dbReference>
<dbReference type="InterPro" id="IPR036900">
    <property type="entry name" value="A-D-PHexomutase_C_sf"/>
</dbReference>
<keyword evidence="3" id="KW-0597">Phosphoprotein</keyword>
<evidence type="ECO:0000259" key="9">
    <source>
        <dbReference type="Pfam" id="PF02878"/>
    </source>
</evidence>
<feature type="domain" description="Alpha-D-phosphohexomutase alpha/beta/alpha" evidence="9">
    <location>
        <begin position="7"/>
        <end position="142"/>
    </location>
</feature>
<proteinExistence type="inferred from homology"/>
<dbReference type="GO" id="GO:0016868">
    <property type="term" value="F:intramolecular phosphotransferase activity"/>
    <property type="evidence" value="ECO:0007669"/>
    <property type="project" value="InterPro"/>
</dbReference>
<dbReference type="Pfam" id="PF02880">
    <property type="entry name" value="PGM_PMM_III"/>
    <property type="match status" value="1"/>
</dbReference>
<feature type="domain" description="Alpha-D-phosphohexomutase alpha/beta/alpha" evidence="10">
    <location>
        <begin position="160"/>
        <end position="260"/>
    </location>
</feature>
<feature type="domain" description="Alpha-D-phosphohexomutase C-terminal" evidence="8">
    <location>
        <begin position="382"/>
        <end position="448"/>
    </location>
</feature>
<evidence type="ECO:0000259" key="11">
    <source>
        <dbReference type="Pfam" id="PF02880"/>
    </source>
</evidence>
<dbReference type="GO" id="GO:0000287">
    <property type="term" value="F:magnesium ion binding"/>
    <property type="evidence" value="ECO:0007669"/>
    <property type="project" value="InterPro"/>
</dbReference>
<dbReference type="InterPro" id="IPR005846">
    <property type="entry name" value="A-D-PHexomutase_a/b/a-III"/>
</dbReference>
<evidence type="ECO:0000256" key="5">
    <source>
        <dbReference type="ARBA" id="ARBA00022842"/>
    </source>
</evidence>
<sequence length="462" mass="51511">MNIDQSIFKAYDIRGTVPDQINPKVAEQIGRAFAGWLSKVRANGRSPVLKVIVGRDVRTHSPEIAGALIRGIASQSIDVVDVGLITTPMLYFIDASAGFDGGVSVTASHNPAEYNGFKIVREKAIAISGDSGIKEIGQMATSQNFPDLVKGQVTQEDFTDRYIDHLQTFINFKDLKPAKIVVNPNFGVGSNILKKLANIVPGEFVYLNSELDGSFPKGKPDPLLPVNRTEISELIKSTGADFGVSWDADGDRVYFLDQNGEFIDGYFTTAVLAEAMLKSHPGSKIIYDPRLTWATIDTVNRNGGIPIVCKPGHSFFKQRMRSEDALFAGEMSGHYYFRDNFYADDGMLAFLIIWDLYTKKNCQYSDLVKDLKAKYITAGQEFNFEVQDSRSVLAQIEENYTDSQKLEIDGLTIEYPDWRFNLRPSNTEPLIRLNIEAKSQITFNQKLQEITDLIKQLGGVEK</sequence>
<dbReference type="InterPro" id="IPR016055">
    <property type="entry name" value="A-D-PHexomutase_a/b/a-I/II/III"/>
</dbReference>
<evidence type="ECO:0000256" key="6">
    <source>
        <dbReference type="ARBA" id="ARBA00023235"/>
    </source>
</evidence>
<dbReference type="GO" id="GO:0005975">
    <property type="term" value="P:carbohydrate metabolic process"/>
    <property type="evidence" value="ECO:0007669"/>
    <property type="project" value="InterPro"/>
</dbReference>
<dbReference type="Proteomes" id="UP000033934">
    <property type="component" value="Unassembled WGS sequence"/>
</dbReference>
<evidence type="ECO:0000256" key="7">
    <source>
        <dbReference type="RuleBase" id="RU004326"/>
    </source>
</evidence>
<dbReference type="InterPro" id="IPR005843">
    <property type="entry name" value="A-D-PHexomutase_C"/>
</dbReference>
<dbReference type="PROSITE" id="PS00710">
    <property type="entry name" value="PGM_PMM"/>
    <property type="match status" value="1"/>
</dbReference>
<keyword evidence="5 7" id="KW-0460">Magnesium</keyword>
<name>A0A0G0NVU2_9BACT</name>
<dbReference type="AlphaFoldDB" id="A0A0G0NVU2"/>
<dbReference type="Gene3D" id="3.30.310.50">
    <property type="entry name" value="Alpha-D-phosphohexomutase, C-terminal domain"/>
    <property type="match status" value="1"/>
</dbReference>
<dbReference type="SUPFAM" id="SSF55957">
    <property type="entry name" value="Phosphoglucomutase, C-terminal domain"/>
    <property type="match status" value="1"/>
</dbReference>
<evidence type="ECO:0000256" key="2">
    <source>
        <dbReference type="ARBA" id="ARBA00010231"/>
    </source>
</evidence>
<evidence type="ECO:0000256" key="3">
    <source>
        <dbReference type="ARBA" id="ARBA00022553"/>
    </source>
</evidence>
<evidence type="ECO:0000313" key="13">
    <source>
        <dbReference type="Proteomes" id="UP000033934"/>
    </source>
</evidence>
<gene>
    <name evidence="12" type="ORF">UT11_C0015G0011</name>
</gene>
<protein>
    <submittedName>
        <fullName evidence="12">Phosphomannomutase</fullName>
    </submittedName>
</protein>
<evidence type="ECO:0000256" key="4">
    <source>
        <dbReference type="ARBA" id="ARBA00022723"/>
    </source>
</evidence>
<dbReference type="InterPro" id="IPR005844">
    <property type="entry name" value="A-D-PHexomutase_a/b/a-I"/>
</dbReference>
<reference evidence="12 13" key="1">
    <citation type="journal article" date="2015" name="Nature">
        <title>rRNA introns, odd ribosomes, and small enigmatic genomes across a large radiation of phyla.</title>
        <authorList>
            <person name="Brown C.T."/>
            <person name="Hug L.A."/>
            <person name="Thomas B.C."/>
            <person name="Sharon I."/>
            <person name="Castelle C.J."/>
            <person name="Singh A."/>
            <person name="Wilkins M.J."/>
            <person name="Williams K.H."/>
            <person name="Banfield J.F."/>
        </authorList>
    </citation>
    <scope>NUCLEOTIDE SEQUENCE [LARGE SCALE GENOMIC DNA]</scope>
</reference>
<dbReference type="PATRIC" id="fig|1618334.3.peg.274"/>